<name>A0ABU1D5I0_9BURK</name>
<organism evidence="2 3">
    <name type="scientific">Yanghanlia caeni</name>
    <dbReference type="NCBI Taxonomy" id="3064283"/>
    <lineage>
        <taxon>Bacteria</taxon>
        <taxon>Pseudomonadati</taxon>
        <taxon>Pseudomonadota</taxon>
        <taxon>Betaproteobacteria</taxon>
        <taxon>Burkholderiales</taxon>
        <taxon>Alcaligenaceae</taxon>
        <taxon>Yanghanlia</taxon>
    </lineage>
</organism>
<keyword evidence="1" id="KW-0812">Transmembrane</keyword>
<proteinExistence type="predicted"/>
<evidence type="ECO:0000256" key="1">
    <source>
        <dbReference type="SAM" id="Phobius"/>
    </source>
</evidence>
<dbReference type="Pfam" id="PF10617">
    <property type="entry name" value="DUF2474"/>
    <property type="match status" value="1"/>
</dbReference>
<keyword evidence="3" id="KW-1185">Reference proteome</keyword>
<gene>
    <name evidence="2" type="ORF">Q8947_06535</name>
</gene>
<keyword evidence="1" id="KW-0472">Membrane</keyword>
<sequence length="45" mass="4963">MRATVRRWLGRSGWLVVIWLGSVAVLGVAAWLLRLLMQAIGMSPA</sequence>
<protein>
    <submittedName>
        <fullName evidence="2">DUF2474 domain-containing protein</fullName>
    </submittedName>
</protein>
<feature type="transmembrane region" description="Helical" evidence="1">
    <location>
        <begin position="12"/>
        <end position="33"/>
    </location>
</feature>
<dbReference type="Proteomes" id="UP001232156">
    <property type="component" value="Unassembled WGS sequence"/>
</dbReference>
<dbReference type="RefSeq" id="WP_347286816.1">
    <property type="nucleotide sequence ID" value="NZ_JAUZQE010000011.1"/>
</dbReference>
<keyword evidence="1" id="KW-1133">Transmembrane helix</keyword>
<dbReference type="EMBL" id="JAUZQE010000011">
    <property type="protein sequence ID" value="MDR4125640.1"/>
    <property type="molecule type" value="Genomic_DNA"/>
</dbReference>
<evidence type="ECO:0000313" key="2">
    <source>
        <dbReference type="EMBL" id="MDR4125640.1"/>
    </source>
</evidence>
<reference evidence="2 3" key="1">
    <citation type="submission" date="2023-08" db="EMBL/GenBank/DDBJ databases">
        <title>Alcaligenaceae gen. nov., a novel taxon isolated from the sludge of Yixing Pesticide Factory.</title>
        <authorList>
            <person name="Ruan L."/>
        </authorList>
    </citation>
    <scope>NUCLEOTIDE SEQUENCE [LARGE SCALE GENOMIC DNA]</scope>
    <source>
        <strain evidence="2 3">LG-2</strain>
    </source>
</reference>
<dbReference type="InterPro" id="IPR018895">
    <property type="entry name" value="DUF2474"/>
</dbReference>
<accession>A0ABU1D5I0</accession>
<comment type="caution">
    <text evidence="2">The sequence shown here is derived from an EMBL/GenBank/DDBJ whole genome shotgun (WGS) entry which is preliminary data.</text>
</comment>
<evidence type="ECO:0000313" key="3">
    <source>
        <dbReference type="Proteomes" id="UP001232156"/>
    </source>
</evidence>